<dbReference type="InterPro" id="IPR006452">
    <property type="entry name" value="Formate_DH_accessory"/>
</dbReference>
<evidence type="ECO:0000256" key="4">
    <source>
        <dbReference type="HAMAP-Rule" id="MF_00611"/>
    </source>
</evidence>
<dbReference type="InterPro" id="IPR024064">
    <property type="entry name" value="FdhE-like_sf"/>
</dbReference>
<feature type="domain" description="FdhE central" evidence="6">
    <location>
        <begin position="200"/>
        <end position="237"/>
    </location>
</feature>
<evidence type="ECO:0000259" key="6">
    <source>
        <dbReference type="Pfam" id="PF24859"/>
    </source>
</evidence>
<accession>E6KYL4</accession>
<keyword evidence="9" id="KW-1185">Reference proteome</keyword>
<dbReference type="PANTHER" id="PTHR37689:SF1">
    <property type="entry name" value="PROTEIN FDHE"/>
    <property type="match status" value="1"/>
</dbReference>
<evidence type="ECO:0000256" key="1">
    <source>
        <dbReference type="ARBA" id="ARBA00004496"/>
    </source>
</evidence>
<dbReference type="Pfam" id="PF24860">
    <property type="entry name" value="FdhE_C"/>
    <property type="match status" value="1"/>
</dbReference>
<dbReference type="FunFam" id="3.90.1670.10:FF:000001">
    <property type="entry name" value="Protein FdhE"/>
    <property type="match status" value="1"/>
</dbReference>
<dbReference type="InterPro" id="IPR056774">
    <property type="entry name" value="FdhE_N"/>
</dbReference>
<comment type="function">
    <text evidence="4">Necessary for formate dehydrogenase activity.</text>
</comment>
<feature type="domain" description="FdhE N-terminal" evidence="5">
    <location>
        <begin position="33"/>
        <end position="195"/>
    </location>
</feature>
<evidence type="ECO:0000313" key="9">
    <source>
        <dbReference type="Proteomes" id="UP000032871"/>
    </source>
</evidence>
<dbReference type="Gene3D" id="3.90.1670.10">
    <property type="entry name" value="FdhE-like domain"/>
    <property type="match status" value="1"/>
</dbReference>
<dbReference type="PANTHER" id="PTHR37689">
    <property type="entry name" value="PROTEIN FDHE"/>
    <property type="match status" value="1"/>
</dbReference>
<dbReference type="HAMAP" id="MF_00611">
    <property type="entry name" value="FdeH"/>
    <property type="match status" value="1"/>
</dbReference>
<dbReference type="CDD" id="cd16341">
    <property type="entry name" value="FdhE"/>
    <property type="match status" value="1"/>
</dbReference>
<dbReference type="GO" id="GO:0008199">
    <property type="term" value="F:ferric iron binding"/>
    <property type="evidence" value="ECO:0007669"/>
    <property type="project" value="TreeGrafter"/>
</dbReference>
<evidence type="ECO:0000256" key="3">
    <source>
        <dbReference type="ARBA" id="ARBA00061033"/>
    </source>
</evidence>
<dbReference type="InterPro" id="IPR056797">
    <property type="entry name" value="FdhE_central"/>
</dbReference>
<comment type="caution">
    <text evidence="8">The sequence shown here is derived from an EMBL/GenBank/DDBJ whole genome shotgun (WGS) entry which is preliminary data.</text>
</comment>
<dbReference type="PIRSF" id="PIRSF018296">
    <property type="entry name" value="Format_dh_formtn"/>
    <property type="match status" value="1"/>
</dbReference>
<dbReference type="GO" id="GO:0051604">
    <property type="term" value="P:protein maturation"/>
    <property type="evidence" value="ECO:0007669"/>
    <property type="project" value="TreeGrafter"/>
</dbReference>
<dbReference type="NCBIfam" id="TIGR01562">
    <property type="entry name" value="FdhE"/>
    <property type="match status" value="1"/>
</dbReference>
<dbReference type="Pfam" id="PF24859">
    <property type="entry name" value="FdhE_central"/>
    <property type="match status" value="1"/>
</dbReference>
<comment type="similarity">
    <text evidence="3 4">Belongs to the FdhE family.</text>
</comment>
<evidence type="ECO:0000259" key="7">
    <source>
        <dbReference type="Pfam" id="PF24860"/>
    </source>
</evidence>
<dbReference type="InterPro" id="IPR056796">
    <property type="entry name" value="FdhE_C"/>
</dbReference>
<proteinExistence type="inferred from homology"/>
<dbReference type="Pfam" id="PF04216">
    <property type="entry name" value="FdhE_N"/>
    <property type="match status" value="1"/>
</dbReference>
<evidence type="ECO:0000313" key="8">
    <source>
        <dbReference type="EMBL" id="EFU67291.1"/>
    </source>
</evidence>
<sequence>MNFHFLLTISPKIMSIRILPENEIKQAAASYTAPPLLFSNPKNLYQRRAARLRELAQDHPLADYLLFAAAIADAQLALLESMPIPQDPRLQALSGEQLANKPLDVKNWQRDPIWRKLLTALLEKLKPSANDQILTTIEWLEKAADSELEDLADKVLAQEFATISSDKAVFVWAALSLYWFQLVQQIPHNAKQESTEDLHLCPVCSASPTASMIHLGTNQGLRYMHCSLCESEWNMVRTQCTNCGESSDLDYWSLDEHLAAVRSESCGSCHSYLKALYQEKDPKMEVIADDLASIFLDMEMEKKGFMKSGLNPFVFPAE</sequence>
<dbReference type="GO" id="GO:0005829">
    <property type="term" value="C:cytosol"/>
    <property type="evidence" value="ECO:0007669"/>
    <property type="project" value="TreeGrafter"/>
</dbReference>
<dbReference type="Proteomes" id="UP000032871">
    <property type="component" value="Unassembled WGS sequence"/>
</dbReference>
<comment type="subcellular location">
    <subcellularLocation>
        <location evidence="1 4">Cytoplasm</location>
    </subcellularLocation>
</comment>
<dbReference type="AlphaFoldDB" id="E6KYL4"/>
<name>E6KYL4_9PAST</name>
<dbReference type="NCBIfam" id="NF002925">
    <property type="entry name" value="PRK03564.1"/>
    <property type="match status" value="1"/>
</dbReference>
<feature type="domain" description="FdhE C-terminal" evidence="7">
    <location>
        <begin position="239"/>
        <end position="313"/>
    </location>
</feature>
<dbReference type="HOGENOM" id="CLU_055275_0_0_6"/>
<keyword evidence="2 4" id="KW-0963">Cytoplasm</keyword>
<evidence type="ECO:0000259" key="5">
    <source>
        <dbReference type="Pfam" id="PF04216"/>
    </source>
</evidence>
<dbReference type="SUPFAM" id="SSF144020">
    <property type="entry name" value="FdhE-like"/>
    <property type="match status" value="1"/>
</dbReference>
<gene>
    <name evidence="4 8" type="primary">fdhE</name>
    <name evidence="8" type="ORF">HMPREF9064_1246</name>
</gene>
<reference evidence="8 9" key="1">
    <citation type="submission" date="2010-12" db="EMBL/GenBank/DDBJ databases">
        <authorList>
            <person name="Muzny D."/>
            <person name="Qin X."/>
            <person name="Deng J."/>
            <person name="Jiang H."/>
            <person name="Liu Y."/>
            <person name="Qu J."/>
            <person name="Song X.-Z."/>
            <person name="Zhang L."/>
            <person name="Thornton R."/>
            <person name="Coyle M."/>
            <person name="Francisco L."/>
            <person name="Jackson L."/>
            <person name="Javaid M."/>
            <person name="Korchina V."/>
            <person name="Kovar C."/>
            <person name="Mata R."/>
            <person name="Mathew T."/>
            <person name="Ngo R."/>
            <person name="Nguyen L."/>
            <person name="Nguyen N."/>
            <person name="Okwuonu G."/>
            <person name="Ongeri F."/>
            <person name="Pham C."/>
            <person name="Simmons D."/>
            <person name="Wilczek-Boney K."/>
            <person name="Hale W."/>
            <person name="Jakkamsetti A."/>
            <person name="Pham P."/>
            <person name="Ruth R."/>
            <person name="San Lucas F."/>
            <person name="Warren J."/>
            <person name="Zhang J."/>
            <person name="Zhao Z."/>
            <person name="Zhou C."/>
            <person name="Zhu D."/>
            <person name="Lee S."/>
            <person name="Bess C."/>
            <person name="Blankenburg K."/>
            <person name="Forbes L."/>
            <person name="Fu Q."/>
            <person name="Gubbala S."/>
            <person name="Hirani K."/>
            <person name="Jayaseelan J.C."/>
            <person name="Lara F."/>
            <person name="Munidasa M."/>
            <person name="Palculict T."/>
            <person name="Patil S."/>
            <person name="Pu L.-L."/>
            <person name="Saada N."/>
            <person name="Tang L."/>
            <person name="Weissenberger G."/>
            <person name="Zhu Y."/>
            <person name="Hemphill L."/>
            <person name="Shang Y."/>
            <person name="Youmans B."/>
            <person name="Ayvaz T."/>
            <person name="Ross M."/>
            <person name="Santibanez J."/>
            <person name="Aqrawi P."/>
            <person name="Gross S."/>
            <person name="Joshi V."/>
            <person name="Fowler G."/>
            <person name="Nazareth L."/>
            <person name="Reid J."/>
            <person name="Worley K."/>
            <person name="Petrosino J."/>
            <person name="Highlander S."/>
            <person name="Gibbs R."/>
        </authorList>
    </citation>
    <scope>NUCLEOTIDE SEQUENCE [LARGE SCALE GENOMIC DNA]</scope>
    <source>
        <strain evidence="8 9">ATCC 33393</strain>
    </source>
</reference>
<organism evidence="8 9">
    <name type="scientific">Aggregatibacter segnis ATCC 33393</name>
    <dbReference type="NCBI Taxonomy" id="888057"/>
    <lineage>
        <taxon>Bacteria</taxon>
        <taxon>Pseudomonadati</taxon>
        <taxon>Pseudomonadota</taxon>
        <taxon>Gammaproteobacteria</taxon>
        <taxon>Pasteurellales</taxon>
        <taxon>Pasteurellaceae</taxon>
        <taxon>Aggregatibacter</taxon>
    </lineage>
</organism>
<protein>
    <recommendedName>
        <fullName evidence="4">Protein FdhE homolog</fullName>
    </recommendedName>
</protein>
<evidence type="ECO:0000256" key="2">
    <source>
        <dbReference type="ARBA" id="ARBA00022490"/>
    </source>
</evidence>
<dbReference type="EMBL" id="AEPS01000008">
    <property type="protein sequence ID" value="EFU67291.1"/>
    <property type="molecule type" value="Genomic_DNA"/>
</dbReference>
<dbReference type="STRING" id="739.GCA_001059425_00444"/>